<keyword evidence="4 7" id="KW-0812">Transmembrane</keyword>
<dbReference type="InterPro" id="IPR025857">
    <property type="entry name" value="MacB_PCD"/>
</dbReference>
<evidence type="ECO:0000256" key="2">
    <source>
        <dbReference type="ARBA" id="ARBA00005236"/>
    </source>
</evidence>
<dbReference type="Proteomes" id="UP000241507">
    <property type="component" value="Chromosome"/>
</dbReference>
<feature type="transmembrane region" description="Helical" evidence="7">
    <location>
        <begin position="21"/>
        <end position="46"/>
    </location>
</feature>
<dbReference type="KEGG" id="grs:C7S20_05765"/>
<feature type="transmembrane region" description="Helical" evidence="7">
    <location>
        <begin position="373"/>
        <end position="392"/>
    </location>
</feature>
<comment type="similarity">
    <text evidence="2">Belongs to the ABC-4 integral membrane protein family. LolC/E subfamily.</text>
</comment>
<keyword evidence="3" id="KW-1003">Cell membrane</keyword>
<feature type="domain" description="ABC3 transporter permease C-terminal" evidence="8">
    <location>
        <begin position="279"/>
        <end position="395"/>
    </location>
</feature>
<accession>A0A2R3Z3H1</accession>
<evidence type="ECO:0000256" key="5">
    <source>
        <dbReference type="ARBA" id="ARBA00022989"/>
    </source>
</evidence>
<dbReference type="GO" id="GO:0098797">
    <property type="term" value="C:plasma membrane protein complex"/>
    <property type="evidence" value="ECO:0007669"/>
    <property type="project" value="TreeGrafter"/>
</dbReference>
<dbReference type="InterPro" id="IPR051447">
    <property type="entry name" value="Lipoprotein-release_system"/>
</dbReference>
<feature type="domain" description="MacB-like periplasmic core" evidence="9">
    <location>
        <begin position="25"/>
        <end position="248"/>
    </location>
</feature>
<dbReference type="RefSeq" id="WP_107011591.1">
    <property type="nucleotide sequence ID" value="NZ_CP028136.1"/>
</dbReference>
<dbReference type="EMBL" id="CP028136">
    <property type="protein sequence ID" value="AVR44813.1"/>
    <property type="molecule type" value="Genomic_DNA"/>
</dbReference>
<dbReference type="InterPro" id="IPR003838">
    <property type="entry name" value="ABC3_permease_C"/>
</dbReference>
<sequence length="403" mass="45226">MNFPLYIARRYLFTKSKSNAINVITIIAAVGVFAGAFSLFIVLSGFSGLRDFSLSFSNEFDPDLKAFPKQGKTFTYSEEQLEKLRNIPGIKAFSKTIEERVFLDYRSKNHTAFIKGVDNDYRKVNKIDSAVVYGTWLTDSEPQVVVGNGISQLLNLSVFNYEHLLKIMVPKPGKGQITMTNLSNAFTTKNVIVTGIYSINEELDDKYVFANIGFARDLLEMKENEISSIEFRLTPDANVKELSQKISEIFNGKIYLKTRTELNDALNKMLNSENLFVYLIFTLVLTIALFNVVGSIIVMILDKRENIKTIFSLGATPGQIKRIFFMQGMLMTCLGGIVGLLVAIVLIVLQMNYELVMITPSLPYPVKMKFQNILIVLVTIFILGLIASYIAAGRSKKALNQAN</sequence>
<comment type="subcellular location">
    <subcellularLocation>
        <location evidence="1">Cell membrane</location>
        <topology evidence="1">Multi-pass membrane protein</topology>
    </subcellularLocation>
</comment>
<evidence type="ECO:0000259" key="9">
    <source>
        <dbReference type="Pfam" id="PF12704"/>
    </source>
</evidence>
<dbReference type="Pfam" id="PF02687">
    <property type="entry name" value="FtsX"/>
    <property type="match status" value="1"/>
</dbReference>
<organism evidence="10 11">
    <name type="scientific">Christiangramia fulva</name>
    <dbReference type="NCBI Taxonomy" id="2126553"/>
    <lineage>
        <taxon>Bacteria</taxon>
        <taxon>Pseudomonadati</taxon>
        <taxon>Bacteroidota</taxon>
        <taxon>Flavobacteriia</taxon>
        <taxon>Flavobacteriales</taxon>
        <taxon>Flavobacteriaceae</taxon>
        <taxon>Christiangramia</taxon>
    </lineage>
</organism>
<evidence type="ECO:0000313" key="10">
    <source>
        <dbReference type="EMBL" id="AVR44813.1"/>
    </source>
</evidence>
<dbReference type="OrthoDB" id="1522724at2"/>
<keyword evidence="5 7" id="KW-1133">Transmembrane helix</keyword>
<evidence type="ECO:0000256" key="6">
    <source>
        <dbReference type="ARBA" id="ARBA00023136"/>
    </source>
</evidence>
<evidence type="ECO:0000256" key="1">
    <source>
        <dbReference type="ARBA" id="ARBA00004651"/>
    </source>
</evidence>
<dbReference type="AlphaFoldDB" id="A0A2R3Z3H1"/>
<protein>
    <submittedName>
        <fullName evidence="10">ABC transporter permease</fullName>
    </submittedName>
</protein>
<dbReference type="GO" id="GO:0044874">
    <property type="term" value="P:lipoprotein localization to outer membrane"/>
    <property type="evidence" value="ECO:0007669"/>
    <property type="project" value="TreeGrafter"/>
</dbReference>
<keyword evidence="6 7" id="KW-0472">Membrane</keyword>
<feature type="transmembrane region" description="Helical" evidence="7">
    <location>
        <begin position="275"/>
        <end position="301"/>
    </location>
</feature>
<evidence type="ECO:0000256" key="4">
    <source>
        <dbReference type="ARBA" id="ARBA00022692"/>
    </source>
</evidence>
<proteinExistence type="inferred from homology"/>
<reference evidence="11" key="1">
    <citation type="submission" date="2018-03" db="EMBL/GenBank/DDBJ databases">
        <title>Gramella fulva sp. nov., isolated from a dry surface of tidal flat.</title>
        <authorList>
            <person name="Hwang S.H."/>
            <person name="Hwang W.M."/>
            <person name="Kang K."/>
            <person name="Ahn T.-Y."/>
        </authorList>
    </citation>
    <scope>NUCLEOTIDE SEQUENCE [LARGE SCALE GENOMIC DNA]</scope>
    <source>
        <strain evidence="11">SH35</strain>
    </source>
</reference>
<evidence type="ECO:0000256" key="3">
    <source>
        <dbReference type="ARBA" id="ARBA00022475"/>
    </source>
</evidence>
<dbReference type="Pfam" id="PF12704">
    <property type="entry name" value="MacB_PCD"/>
    <property type="match status" value="1"/>
</dbReference>
<evidence type="ECO:0000313" key="11">
    <source>
        <dbReference type="Proteomes" id="UP000241507"/>
    </source>
</evidence>
<feature type="transmembrane region" description="Helical" evidence="7">
    <location>
        <begin position="329"/>
        <end position="353"/>
    </location>
</feature>
<evidence type="ECO:0000259" key="8">
    <source>
        <dbReference type="Pfam" id="PF02687"/>
    </source>
</evidence>
<evidence type="ECO:0000256" key="7">
    <source>
        <dbReference type="SAM" id="Phobius"/>
    </source>
</evidence>
<name>A0A2R3Z3H1_9FLAO</name>
<keyword evidence="11" id="KW-1185">Reference proteome</keyword>
<dbReference type="PANTHER" id="PTHR30489:SF0">
    <property type="entry name" value="LIPOPROTEIN-RELEASING SYSTEM TRANSMEMBRANE PROTEIN LOLE"/>
    <property type="match status" value="1"/>
</dbReference>
<gene>
    <name evidence="10" type="ORF">C7S20_05765</name>
</gene>
<dbReference type="PANTHER" id="PTHR30489">
    <property type="entry name" value="LIPOPROTEIN-RELEASING SYSTEM TRANSMEMBRANE PROTEIN LOLE"/>
    <property type="match status" value="1"/>
</dbReference>